<sequence>MHLVYQGSSWPLLQSDYKLKGITKREPKNKTANSFTYELKVMIQVNLMFSTQQCLTLERKRELTFIMLHCRKVFRGVCISPPFSKLGQRTSSSYTLRFAFTKRAIPSPEDSDCNFWGQ</sequence>
<dbReference type="Proteomes" id="UP000827986">
    <property type="component" value="Unassembled WGS sequence"/>
</dbReference>
<keyword evidence="2" id="KW-1185">Reference proteome</keyword>
<name>A0A9D4B268_9SAUR</name>
<proteinExistence type="predicted"/>
<accession>A0A9D4B268</accession>
<organism evidence="1 2">
    <name type="scientific">Mauremys mutica</name>
    <name type="common">yellowpond turtle</name>
    <dbReference type="NCBI Taxonomy" id="74926"/>
    <lineage>
        <taxon>Eukaryota</taxon>
        <taxon>Metazoa</taxon>
        <taxon>Chordata</taxon>
        <taxon>Craniata</taxon>
        <taxon>Vertebrata</taxon>
        <taxon>Euteleostomi</taxon>
        <taxon>Archelosauria</taxon>
        <taxon>Testudinata</taxon>
        <taxon>Testudines</taxon>
        <taxon>Cryptodira</taxon>
        <taxon>Durocryptodira</taxon>
        <taxon>Testudinoidea</taxon>
        <taxon>Geoemydidae</taxon>
        <taxon>Geoemydinae</taxon>
        <taxon>Mauremys</taxon>
    </lineage>
</organism>
<evidence type="ECO:0000313" key="2">
    <source>
        <dbReference type="Proteomes" id="UP000827986"/>
    </source>
</evidence>
<dbReference type="EMBL" id="JAHDVG010000473">
    <property type="protein sequence ID" value="KAH1178843.1"/>
    <property type="molecule type" value="Genomic_DNA"/>
</dbReference>
<evidence type="ECO:0000313" key="1">
    <source>
        <dbReference type="EMBL" id="KAH1178843.1"/>
    </source>
</evidence>
<gene>
    <name evidence="1" type="ORF">KIL84_000174</name>
</gene>
<protein>
    <submittedName>
        <fullName evidence="1">Uncharacterized protein</fullName>
    </submittedName>
</protein>
<reference evidence="1" key="1">
    <citation type="submission" date="2021-09" db="EMBL/GenBank/DDBJ databases">
        <title>The genome of Mauremys mutica provides insights into the evolution of semi-aquatic lifestyle.</title>
        <authorList>
            <person name="Gong S."/>
            <person name="Gao Y."/>
        </authorList>
    </citation>
    <scope>NUCLEOTIDE SEQUENCE</scope>
    <source>
        <strain evidence="1">MM-2020</strain>
        <tissue evidence="1">Muscle</tissue>
    </source>
</reference>
<dbReference type="AlphaFoldDB" id="A0A9D4B268"/>
<comment type="caution">
    <text evidence="1">The sequence shown here is derived from an EMBL/GenBank/DDBJ whole genome shotgun (WGS) entry which is preliminary data.</text>
</comment>